<comment type="function">
    <text evidence="8">An essential GTPase which binds GTP, GDP and possibly (p)ppGpp with moderate affinity, with high nucleotide exchange rates and a fairly low GTP hydrolysis rate. Plays a role in control of the cell cycle, stress response, ribosome biogenesis and in those bacteria that undergo differentiation, in morphogenesis control.</text>
</comment>
<dbReference type="NCBIfam" id="NF008956">
    <property type="entry name" value="PRK12299.1"/>
    <property type="match status" value="1"/>
</dbReference>
<dbReference type="EMBL" id="LR025085">
    <property type="protein sequence ID" value="VAX76643.1"/>
    <property type="molecule type" value="Genomic_DNA"/>
</dbReference>
<keyword evidence="6 8" id="KW-0460">Magnesium</keyword>
<dbReference type="FunFam" id="2.70.210.12:FF:000001">
    <property type="entry name" value="GTPase Obg"/>
    <property type="match status" value="1"/>
</dbReference>
<reference evidence="12" key="1">
    <citation type="submission" date="2018-09" db="EMBL/GenBank/DDBJ databases">
        <authorList>
            <person name="Manzano-Marin A."/>
            <person name="Manzano-Marin A."/>
        </authorList>
    </citation>
    <scope>NUCLEOTIDE SEQUENCE [LARGE SCALE GENOMIC DNA]</scope>
    <source>
        <strain evidence="12">BuCistrobi</strain>
    </source>
</reference>
<dbReference type="PROSITE" id="PS51710">
    <property type="entry name" value="G_OBG"/>
    <property type="match status" value="1"/>
</dbReference>
<feature type="binding site" evidence="8">
    <location>
        <begin position="313"/>
        <end position="315"/>
    </location>
    <ligand>
        <name>GTP</name>
        <dbReference type="ChEBI" id="CHEBI:37565"/>
    </ligand>
</feature>
<keyword evidence="3 8" id="KW-0479">Metal-binding</keyword>
<dbReference type="STRING" id="1921549.GCA_900128825_00250"/>
<dbReference type="PROSITE" id="PS00905">
    <property type="entry name" value="GTP1_OBG"/>
    <property type="match status" value="1"/>
</dbReference>
<comment type="similarity">
    <text evidence="1 8">Belongs to the TRAFAC class OBG-HflX-like GTPase superfamily. OBG GTPase family.</text>
</comment>
<comment type="subunit">
    <text evidence="8">Monomer.</text>
</comment>
<dbReference type="GO" id="GO:0005525">
    <property type="term" value="F:GTP binding"/>
    <property type="evidence" value="ECO:0007669"/>
    <property type="project" value="UniProtKB-UniRule"/>
</dbReference>
<evidence type="ECO:0000256" key="6">
    <source>
        <dbReference type="ARBA" id="ARBA00022842"/>
    </source>
</evidence>
<evidence type="ECO:0000313" key="11">
    <source>
        <dbReference type="EMBL" id="VAX76643.1"/>
    </source>
</evidence>
<dbReference type="PANTHER" id="PTHR11702:SF31">
    <property type="entry name" value="MITOCHONDRIAL RIBOSOME-ASSOCIATED GTPASE 2"/>
    <property type="match status" value="1"/>
</dbReference>
<dbReference type="OrthoDB" id="9807318at2"/>
<dbReference type="HAMAP" id="MF_01454">
    <property type="entry name" value="GTPase_Obg"/>
    <property type="match status" value="1"/>
</dbReference>
<dbReference type="InterPro" id="IPR014100">
    <property type="entry name" value="GTP-bd_Obg/CgtA"/>
</dbReference>
<dbReference type="CDD" id="cd01898">
    <property type="entry name" value="Obg"/>
    <property type="match status" value="1"/>
</dbReference>
<proteinExistence type="inferred from homology"/>
<feature type="binding site" evidence="8">
    <location>
        <begin position="212"/>
        <end position="215"/>
    </location>
    <ligand>
        <name>GTP</name>
        <dbReference type="ChEBI" id="CHEBI:37565"/>
    </ligand>
</feature>
<dbReference type="RefSeq" id="WP_158349125.1">
    <property type="nucleotide sequence ID" value="NZ_LR025085.1"/>
</dbReference>
<dbReference type="InterPro" id="IPR027417">
    <property type="entry name" value="P-loop_NTPase"/>
</dbReference>
<dbReference type="GO" id="GO:0000287">
    <property type="term" value="F:magnesium ion binding"/>
    <property type="evidence" value="ECO:0007669"/>
    <property type="project" value="InterPro"/>
</dbReference>
<dbReference type="NCBIfam" id="NF008955">
    <property type="entry name" value="PRK12297.1"/>
    <property type="match status" value="1"/>
</dbReference>
<dbReference type="GO" id="GO:0005737">
    <property type="term" value="C:cytoplasm"/>
    <property type="evidence" value="ECO:0007669"/>
    <property type="project" value="UniProtKB-SubCell"/>
</dbReference>
<evidence type="ECO:0000256" key="7">
    <source>
        <dbReference type="ARBA" id="ARBA00023134"/>
    </source>
</evidence>
<feature type="binding site" evidence="8">
    <location>
        <position position="173"/>
    </location>
    <ligand>
        <name>Mg(2+)</name>
        <dbReference type="ChEBI" id="CHEBI:18420"/>
    </ligand>
</feature>
<name>A0A3B1DWH1_9GAMM</name>
<feature type="binding site" evidence="8">
    <location>
        <begin position="282"/>
        <end position="285"/>
    </location>
    <ligand>
        <name>GTP</name>
        <dbReference type="ChEBI" id="CHEBI:37565"/>
    </ligand>
</feature>
<dbReference type="InterPro" id="IPR045086">
    <property type="entry name" value="OBG_GTPase"/>
</dbReference>
<dbReference type="EC" id="3.6.5.-" evidence="8"/>
<feature type="binding site" evidence="8">
    <location>
        <begin position="166"/>
        <end position="173"/>
    </location>
    <ligand>
        <name>GTP</name>
        <dbReference type="ChEBI" id="CHEBI:37565"/>
    </ligand>
</feature>
<dbReference type="GO" id="GO:0043022">
    <property type="term" value="F:ribosome binding"/>
    <property type="evidence" value="ECO:0007669"/>
    <property type="project" value="UniProtKB-ARBA"/>
</dbReference>
<organism evidence="11 12">
    <name type="scientific">Buchnera aphidicola</name>
    <name type="common">Cinara strobi</name>
    <dbReference type="NCBI Taxonomy" id="1921549"/>
    <lineage>
        <taxon>Bacteria</taxon>
        <taxon>Pseudomonadati</taxon>
        <taxon>Pseudomonadota</taxon>
        <taxon>Gammaproteobacteria</taxon>
        <taxon>Enterobacterales</taxon>
        <taxon>Erwiniaceae</taxon>
        <taxon>Buchnera</taxon>
    </lineage>
</organism>
<sequence length="334" mass="37013">MKFIDLATIHVSAGRGGDGCISFRREKFIPKGGPDGGNGGDGGDVWIIADLNINSLTDYRIKKIFHAQNGKNGSGSNSSGKKGKDFFVRVPIGTRITNSESHEIIADITQKNQKILIAKGGKHGSGNSKFKSSINQTPRKKTNGKFGEYKILRLELILIADVGTLGLPNSGKSTLTSSVSNAKTNIKNYPFSTIHPVLGTVKIKKKDFIIADIPGLIKGAASGIGLGINFLKHLSRCRLLLHVIDITKIKKKNINKMRYILLKELKKFNQSLFNKPRWLIFNKIDLLTKKNFSKTLIYIKKKISNHQKCYFISAQKKIGVKKLSQDIAQYLYSK</sequence>
<dbReference type="Gene3D" id="2.70.210.12">
    <property type="entry name" value="GTP1/OBG domain"/>
    <property type="match status" value="1"/>
</dbReference>
<feature type="domain" description="OBG-type G" evidence="9">
    <location>
        <begin position="160"/>
        <end position="332"/>
    </location>
</feature>
<dbReference type="PRINTS" id="PR00326">
    <property type="entry name" value="GTP1OBG"/>
</dbReference>
<dbReference type="SUPFAM" id="SSF52540">
    <property type="entry name" value="P-loop containing nucleoside triphosphate hydrolases"/>
    <property type="match status" value="1"/>
</dbReference>
<keyword evidence="5 8" id="KW-0378">Hydrolase</keyword>
<dbReference type="PIRSF" id="PIRSF002401">
    <property type="entry name" value="GTP_bd_Obg/CgtA"/>
    <property type="match status" value="1"/>
</dbReference>
<protein>
    <recommendedName>
        <fullName evidence="8">GTPase Obg</fullName>
        <ecNumber evidence="8">3.6.5.-</ecNumber>
    </recommendedName>
    <alternativeName>
        <fullName evidence="8">GTP-binding protein Obg</fullName>
    </alternativeName>
</protein>
<dbReference type="InterPro" id="IPR031167">
    <property type="entry name" value="G_OBG"/>
</dbReference>
<dbReference type="Pfam" id="PF01926">
    <property type="entry name" value="MMR_HSR1"/>
    <property type="match status" value="1"/>
</dbReference>
<keyword evidence="7 8" id="KW-0342">GTP-binding</keyword>
<feature type="domain" description="Obg" evidence="10">
    <location>
        <begin position="1"/>
        <end position="159"/>
    </location>
</feature>
<comment type="subcellular location">
    <subcellularLocation>
        <location evidence="8">Cytoplasm</location>
    </subcellularLocation>
</comment>
<evidence type="ECO:0000256" key="4">
    <source>
        <dbReference type="ARBA" id="ARBA00022741"/>
    </source>
</evidence>
<keyword evidence="2 8" id="KW-0963">Cytoplasm</keyword>
<dbReference type="GO" id="GO:0003924">
    <property type="term" value="F:GTPase activity"/>
    <property type="evidence" value="ECO:0007669"/>
    <property type="project" value="UniProtKB-UniRule"/>
</dbReference>
<dbReference type="PANTHER" id="PTHR11702">
    <property type="entry name" value="DEVELOPMENTALLY REGULATED GTP-BINDING PROTEIN-RELATED"/>
    <property type="match status" value="1"/>
</dbReference>
<evidence type="ECO:0000256" key="5">
    <source>
        <dbReference type="ARBA" id="ARBA00022801"/>
    </source>
</evidence>
<evidence type="ECO:0000256" key="2">
    <source>
        <dbReference type="ARBA" id="ARBA00022490"/>
    </source>
</evidence>
<dbReference type="NCBIfam" id="TIGR02729">
    <property type="entry name" value="Obg_CgtA"/>
    <property type="match status" value="1"/>
</dbReference>
<feature type="binding site" evidence="8">
    <location>
        <begin position="191"/>
        <end position="195"/>
    </location>
    <ligand>
        <name>GTP</name>
        <dbReference type="ChEBI" id="CHEBI:37565"/>
    </ligand>
</feature>
<dbReference type="Pfam" id="PF01018">
    <property type="entry name" value="GTP1_OBG"/>
    <property type="match status" value="1"/>
</dbReference>
<evidence type="ECO:0000256" key="1">
    <source>
        <dbReference type="ARBA" id="ARBA00007699"/>
    </source>
</evidence>
<dbReference type="Proteomes" id="UP000271849">
    <property type="component" value="Chromosome"/>
</dbReference>
<accession>A0A3B1DWH1</accession>
<dbReference type="InterPro" id="IPR006074">
    <property type="entry name" value="GTP1-OBG_CS"/>
</dbReference>
<dbReference type="InterPro" id="IPR036726">
    <property type="entry name" value="GTP1_OBG_dom_sf"/>
</dbReference>
<dbReference type="SUPFAM" id="SSF82051">
    <property type="entry name" value="Obg GTP-binding protein N-terminal domain"/>
    <property type="match status" value="1"/>
</dbReference>
<evidence type="ECO:0000259" key="9">
    <source>
        <dbReference type="PROSITE" id="PS51710"/>
    </source>
</evidence>
<comment type="cofactor">
    <cofactor evidence="8">
        <name>Mg(2+)</name>
        <dbReference type="ChEBI" id="CHEBI:18420"/>
    </cofactor>
</comment>
<dbReference type="AlphaFoldDB" id="A0A3B1DWH1"/>
<dbReference type="PROSITE" id="PS51883">
    <property type="entry name" value="OBG"/>
    <property type="match status" value="1"/>
</dbReference>
<evidence type="ECO:0000256" key="8">
    <source>
        <dbReference type="HAMAP-Rule" id="MF_01454"/>
    </source>
</evidence>
<dbReference type="InterPro" id="IPR006073">
    <property type="entry name" value="GTP-bd"/>
</dbReference>
<feature type="binding site" evidence="8">
    <location>
        <position position="193"/>
    </location>
    <ligand>
        <name>Mg(2+)</name>
        <dbReference type="ChEBI" id="CHEBI:18420"/>
    </ligand>
</feature>
<dbReference type="InterPro" id="IPR006169">
    <property type="entry name" value="GTP1_OBG_dom"/>
</dbReference>
<gene>
    <name evidence="11" type="primary">obgE</name>
    <name evidence="8" type="synonym">obg</name>
    <name evidence="11" type="ORF">BUCINSTRO3249_0251</name>
</gene>
<keyword evidence="4 8" id="KW-0547">Nucleotide-binding</keyword>
<dbReference type="GO" id="GO:0042254">
    <property type="term" value="P:ribosome biogenesis"/>
    <property type="evidence" value="ECO:0007669"/>
    <property type="project" value="UniProtKB-UniRule"/>
</dbReference>
<evidence type="ECO:0000313" key="12">
    <source>
        <dbReference type="Proteomes" id="UP000271849"/>
    </source>
</evidence>
<dbReference type="Gene3D" id="3.40.50.300">
    <property type="entry name" value="P-loop containing nucleotide triphosphate hydrolases"/>
    <property type="match status" value="1"/>
</dbReference>
<evidence type="ECO:0000256" key="3">
    <source>
        <dbReference type="ARBA" id="ARBA00022723"/>
    </source>
</evidence>
<evidence type="ECO:0000259" key="10">
    <source>
        <dbReference type="PROSITE" id="PS51883"/>
    </source>
</evidence>